<reference evidence="4 5" key="1">
    <citation type="submission" date="2015-11" db="EMBL/GenBank/DDBJ databases">
        <title>Draft genome sequences of new species of the genus Lactobacillus isolated from orchardgrass silage.</title>
        <authorList>
            <person name="Tohno M."/>
            <person name="Tanizawa Y."/>
            <person name="Arita M."/>
        </authorList>
    </citation>
    <scope>NUCLEOTIDE SEQUENCE [LARGE SCALE GENOMIC DNA]</scope>
    <source>
        <strain evidence="4 5">IWT5</strain>
    </source>
</reference>
<keyword evidence="2" id="KW-0560">Oxidoreductase</keyword>
<dbReference type="EMBL" id="BCMJ01000001">
    <property type="protein sequence ID" value="GAX07492.1"/>
    <property type="molecule type" value="Genomic_DNA"/>
</dbReference>
<dbReference type="SUPFAM" id="SSF51735">
    <property type="entry name" value="NAD(P)-binding Rossmann-fold domains"/>
    <property type="match status" value="1"/>
</dbReference>
<dbReference type="InterPro" id="IPR036291">
    <property type="entry name" value="NAD(P)-bd_dom_sf"/>
</dbReference>
<evidence type="ECO:0000313" key="4">
    <source>
        <dbReference type="EMBL" id="GAX07492.1"/>
    </source>
</evidence>
<protein>
    <submittedName>
        <fullName evidence="4">Carbonyl reductase</fullName>
    </submittedName>
</protein>
<dbReference type="InterPro" id="IPR002347">
    <property type="entry name" value="SDR_fam"/>
</dbReference>
<dbReference type="PRINTS" id="PR00080">
    <property type="entry name" value="SDRFAMILY"/>
</dbReference>
<evidence type="ECO:0000256" key="1">
    <source>
        <dbReference type="ARBA" id="ARBA00006484"/>
    </source>
</evidence>
<evidence type="ECO:0000313" key="5">
    <source>
        <dbReference type="Proteomes" id="UP000223370"/>
    </source>
</evidence>
<organism evidence="4 5">
    <name type="scientific">Secundilactobacillus silagincola</name>
    <dbReference type="NCBI Taxonomy" id="1714681"/>
    <lineage>
        <taxon>Bacteria</taxon>
        <taxon>Bacillati</taxon>
        <taxon>Bacillota</taxon>
        <taxon>Bacilli</taxon>
        <taxon>Lactobacillales</taxon>
        <taxon>Lactobacillaceae</taxon>
        <taxon>Secundilactobacillus</taxon>
    </lineage>
</organism>
<dbReference type="RefSeq" id="WP_098823472.1">
    <property type="nucleotide sequence ID" value="NZ_BCMJ01000001.1"/>
</dbReference>
<gene>
    <name evidence="4" type="primary">cbr_1</name>
    <name evidence="4" type="ORF">IWT5_00225</name>
</gene>
<sequence>MADSKKVVTLITGAERGMGFVEAKTLAQHGQFVFIGAYDMELGQKSVKELQDQGLDVALVHCNITDQKTIDETIKTIDDKFGYLNILINNAGISGPEGGLPSETSEKDLRGVFETNFFGTAAMTKAAVPLLKKASYGKIITITSDMGSLGLATDSTSMFSHINAFPYQASKTALNAMTISYSKEFRDTKVNITANSVNPGMTATDLVNKEEFEKNGAKPVESGAHRAIELALDPKNDLNGSFTEDGGIVPW</sequence>
<dbReference type="AlphaFoldDB" id="A0A1Z5J0Z8"/>
<comment type="caution">
    <text evidence="4">The sequence shown here is derived from an EMBL/GenBank/DDBJ whole genome shotgun (WGS) entry which is preliminary data.</text>
</comment>
<dbReference type="GO" id="GO:0050664">
    <property type="term" value="F:oxidoreductase activity, acting on NAD(P)H, oxygen as acceptor"/>
    <property type="evidence" value="ECO:0007669"/>
    <property type="project" value="TreeGrafter"/>
</dbReference>
<dbReference type="Pfam" id="PF00106">
    <property type="entry name" value="adh_short"/>
    <property type="match status" value="1"/>
</dbReference>
<evidence type="ECO:0000256" key="3">
    <source>
        <dbReference type="RuleBase" id="RU000363"/>
    </source>
</evidence>
<dbReference type="OrthoDB" id="5786478at2"/>
<dbReference type="PANTHER" id="PTHR43008:SF4">
    <property type="entry name" value="CHAIN DEHYDROGENASE, PUTATIVE (AFU_ORTHOLOGUE AFUA_4G08710)-RELATED"/>
    <property type="match status" value="1"/>
</dbReference>
<comment type="similarity">
    <text evidence="1 3">Belongs to the short-chain dehydrogenases/reductases (SDR) family.</text>
</comment>
<proteinExistence type="inferred from homology"/>
<dbReference type="PRINTS" id="PR00081">
    <property type="entry name" value="GDHRDH"/>
</dbReference>
<dbReference type="PANTHER" id="PTHR43008">
    <property type="entry name" value="BENZIL REDUCTASE"/>
    <property type="match status" value="1"/>
</dbReference>
<accession>A0A1Z5J0Z8</accession>
<dbReference type="Gene3D" id="3.40.50.720">
    <property type="entry name" value="NAD(P)-binding Rossmann-like Domain"/>
    <property type="match status" value="1"/>
</dbReference>
<keyword evidence="5" id="KW-1185">Reference proteome</keyword>
<dbReference type="Proteomes" id="UP000223370">
    <property type="component" value="Unassembled WGS sequence"/>
</dbReference>
<name>A0A1Z5J0Z8_9LACO</name>
<evidence type="ECO:0000256" key="2">
    <source>
        <dbReference type="ARBA" id="ARBA00023002"/>
    </source>
</evidence>